<sequence length="332" mass="38970">MSSFFLQKYSKTGNITYLISYRDSSYVIRAFGELAKWKALTPIDLKVFNLTLKANNEYYSRFTSPQKDFFTVIFSDSTPYYSPIRIKGELNTSLPFIYYRGRGINLYAVSALHWVDLYFQRGDNEKALRLLDELQGLLYYGNYNGEDYALFLNYFHFENSSVPWVSGYAQGLGAGLYAKAYQITNNKTYLKTANLLLNSFDLPLEMNGFVADTKYGPWYLEYNYNSNELVLNGHIIALQGLYYYWEITKDEKAWKLFKAGVESTKRALPIFDTNSWSRYSNIHGDASEFYHRLHIRLLKWLYDVTGDEYFLNYARKWNNYLIYRGLKPEDLG</sequence>
<dbReference type="GO" id="GO:0005975">
    <property type="term" value="P:carbohydrate metabolic process"/>
    <property type="evidence" value="ECO:0007669"/>
    <property type="project" value="InterPro"/>
</dbReference>
<dbReference type="EMBL" id="CP006670">
    <property type="protein sequence ID" value="AGT34235.1"/>
    <property type="molecule type" value="Genomic_DNA"/>
</dbReference>
<proteinExistence type="predicted"/>
<dbReference type="InterPro" id="IPR010598">
    <property type="entry name" value="C5-epim_C"/>
</dbReference>
<gene>
    <name evidence="2" type="ORF">OCC_13725</name>
</gene>
<feature type="domain" description="D-glucuronyl C5-epimerase C-terminal" evidence="1">
    <location>
        <begin position="151"/>
        <end position="318"/>
    </location>
</feature>
<dbReference type="OrthoDB" id="95923at2157"/>
<keyword evidence="3" id="KW-1185">Reference proteome</keyword>
<dbReference type="Proteomes" id="UP000015502">
    <property type="component" value="Chromosome"/>
</dbReference>
<accession>S5Z4N6</accession>
<dbReference type="STRING" id="523849.OCC_13725"/>
<dbReference type="PaxDb" id="523849-OCC_13725"/>
<dbReference type="InterPro" id="IPR008928">
    <property type="entry name" value="6-hairpin_glycosidase_sf"/>
</dbReference>
<dbReference type="GeneID" id="16549129"/>
<name>S5Z4N6_THELN</name>
<dbReference type="AlphaFoldDB" id="S5Z4N6"/>
<dbReference type="InterPro" id="IPR039721">
    <property type="entry name" value="C5-epimerase"/>
</dbReference>
<evidence type="ECO:0000259" key="1">
    <source>
        <dbReference type="Pfam" id="PF06662"/>
    </source>
</evidence>
<dbReference type="GO" id="GO:0047464">
    <property type="term" value="F:heparosan-N-sulfate-glucuronate 5-epimerase activity"/>
    <property type="evidence" value="ECO:0007669"/>
    <property type="project" value="InterPro"/>
</dbReference>
<dbReference type="HOGENOM" id="CLU_040765_0_0_2"/>
<dbReference type="GO" id="GO:0015012">
    <property type="term" value="P:heparan sulfate proteoglycan biosynthetic process"/>
    <property type="evidence" value="ECO:0007669"/>
    <property type="project" value="InterPro"/>
</dbReference>
<protein>
    <recommendedName>
        <fullName evidence="1">D-glucuronyl C5-epimerase C-terminal domain-containing protein</fullName>
    </recommendedName>
</protein>
<evidence type="ECO:0000313" key="3">
    <source>
        <dbReference type="Proteomes" id="UP000015502"/>
    </source>
</evidence>
<dbReference type="PANTHER" id="PTHR13174">
    <property type="entry name" value="D-GLUCURONYL C5-EPIMERASE"/>
    <property type="match status" value="1"/>
</dbReference>
<reference evidence="2 3" key="1">
    <citation type="journal article" date="2012" name="J. Bacteriol.">
        <title>Genome sequence of the model hyperthermophilic archaeon Thermococcus litoralis NS-C.</title>
        <authorList>
            <person name="Gardner A.F."/>
            <person name="Kumar S."/>
            <person name="Perler F.B."/>
        </authorList>
    </citation>
    <scope>NUCLEOTIDE SEQUENCE [LARGE SCALE GENOMIC DNA]</scope>
    <source>
        <strain evidence="3">ATCC 51850 / DSM 5473 / JCM 8560 / NS-C</strain>
    </source>
</reference>
<organism evidence="2 3">
    <name type="scientific">Thermococcus litoralis (strain ATCC 51850 / DSM 5473 / JCM 8560 / NS-C)</name>
    <dbReference type="NCBI Taxonomy" id="523849"/>
    <lineage>
        <taxon>Archaea</taxon>
        <taxon>Methanobacteriati</taxon>
        <taxon>Methanobacteriota</taxon>
        <taxon>Thermococci</taxon>
        <taxon>Thermococcales</taxon>
        <taxon>Thermococcaceae</taxon>
        <taxon>Thermococcus</taxon>
    </lineage>
</organism>
<dbReference type="RefSeq" id="WP_020953644.1">
    <property type="nucleotide sequence ID" value="NC_022084.1"/>
</dbReference>
<dbReference type="PANTHER" id="PTHR13174:SF3">
    <property type="entry name" value="D-GLUCURONYL C5-EPIMERASE"/>
    <property type="match status" value="1"/>
</dbReference>
<dbReference type="KEGG" id="tlt:OCC_13725"/>
<dbReference type="Pfam" id="PF06662">
    <property type="entry name" value="C5-epim_C"/>
    <property type="match status" value="1"/>
</dbReference>
<evidence type="ECO:0000313" key="2">
    <source>
        <dbReference type="EMBL" id="AGT34235.1"/>
    </source>
</evidence>
<dbReference type="SUPFAM" id="SSF48208">
    <property type="entry name" value="Six-hairpin glycosidases"/>
    <property type="match status" value="1"/>
</dbReference>